<feature type="transmembrane region" description="Helical" evidence="1">
    <location>
        <begin position="45"/>
        <end position="67"/>
    </location>
</feature>
<accession>A0A136LXJ4</accession>
<keyword evidence="1" id="KW-0812">Transmembrane</keyword>
<sequence>MRNLIHAAMALLLLAFAVAMFMRVPEACMQQLQQFRLEGCTFEDAGIPVIAAAIDLVLWLVLIASLVNRRARA</sequence>
<dbReference type="Proteomes" id="UP000070457">
    <property type="component" value="Unassembled WGS sequence"/>
</dbReference>
<evidence type="ECO:0000313" key="3">
    <source>
        <dbReference type="Proteomes" id="UP000070457"/>
    </source>
</evidence>
<reference evidence="2 3" key="1">
    <citation type="submission" date="2015-02" db="EMBL/GenBank/DDBJ databases">
        <title>Improved understanding of the partial-nitritation anammox process through 23 genomes representing the majority of the microbial community.</title>
        <authorList>
            <person name="Speth D.R."/>
            <person name="In T Zandt M."/>
            <person name="Guerrero Cruz S."/>
            <person name="Jetten M.S."/>
            <person name="Dutilh B.E."/>
        </authorList>
    </citation>
    <scope>NUCLEOTIDE SEQUENCE [LARGE SCALE GENOMIC DNA]</scope>
    <source>
        <strain evidence="2">OLB20</strain>
    </source>
</reference>
<protein>
    <submittedName>
        <fullName evidence="2">Uncharacterized protein</fullName>
    </submittedName>
</protein>
<keyword evidence="1" id="KW-0472">Membrane</keyword>
<evidence type="ECO:0000313" key="2">
    <source>
        <dbReference type="EMBL" id="KXK26384.1"/>
    </source>
</evidence>
<dbReference type="STRING" id="1617426.TR69_WS6001000387"/>
<proteinExistence type="predicted"/>
<comment type="caution">
    <text evidence="2">The sequence shown here is derived from an EMBL/GenBank/DDBJ whole genome shotgun (WGS) entry which is preliminary data.</text>
</comment>
<dbReference type="EMBL" id="JYNZ01000003">
    <property type="protein sequence ID" value="KXK26384.1"/>
    <property type="molecule type" value="Genomic_DNA"/>
</dbReference>
<dbReference type="AlphaFoldDB" id="A0A136LXJ4"/>
<organism evidence="2 3">
    <name type="scientific">candidate division WS6 bacterium OLB20</name>
    <dbReference type="NCBI Taxonomy" id="1617426"/>
    <lineage>
        <taxon>Bacteria</taxon>
        <taxon>Candidatus Dojkabacteria</taxon>
    </lineage>
</organism>
<evidence type="ECO:0000256" key="1">
    <source>
        <dbReference type="SAM" id="Phobius"/>
    </source>
</evidence>
<gene>
    <name evidence="2" type="ORF">TR69_WS6001000387</name>
</gene>
<name>A0A136LXJ4_9BACT</name>
<keyword evidence="1" id="KW-1133">Transmembrane helix</keyword>